<name>A0A4S8I4U0_MUSBA</name>
<keyword evidence="3" id="KW-1185">Reference proteome</keyword>
<evidence type="ECO:0000313" key="3">
    <source>
        <dbReference type="Proteomes" id="UP000317650"/>
    </source>
</evidence>
<comment type="caution">
    <text evidence="2">The sequence shown here is derived from an EMBL/GenBank/DDBJ whole genome shotgun (WGS) entry which is preliminary data.</text>
</comment>
<accession>A0A4S8I4U0</accession>
<sequence length="198" mass="21416">MHLGRMRNGGQQVSADRSGADRCGLHRGRSPADRFVRGDTVDAVEDMTRAIGVTPRGTRATRHGRGLPHTTVLKQTQESDMRGGGRVRKPRRNKEDGRVLGADDAVASTAKPGPGSFIRGDTVDAVEDNGTRASACPRGYTRERLSARGLPNPDSLETRTKESDMRASRRVGNRRHKEARAGTPRGVAPPADRSFVKG</sequence>
<protein>
    <submittedName>
        <fullName evidence="2">Uncharacterized protein</fullName>
    </submittedName>
</protein>
<feature type="region of interest" description="Disordered" evidence="1">
    <location>
        <begin position="76"/>
        <end position="198"/>
    </location>
</feature>
<proteinExistence type="predicted"/>
<evidence type="ECO:0000313" key="2">
    <source>
        <dbReference type="EMBL" id="THU42867.1"/>
    </source>
</evidence>
<dbReference type="AlphaFoldDB" id="A0A4S8I4U0"/>
<evidence type="ECO:0000256" key="1">
    <source>
        <dbReference type="SAM" id="MobiDB-lite"/>
    </source>
</evidence>
<organism evidence="2 3">
    <name type="scientific">Musa balbisiana</name>
    <name type="common">Banana</name>
    <dbReference type="NCBI Taxonomy" id="52838"/>
    <lineage>
        <taxon>Eukaryota</taxon>
        <taxon>Viridiplantae</taxon>
        <taxon>Streptophyta</taxon>
        <taxon>Embryophyta</taxon>
        <taxon>Tracheophyta</taxon>
        <taxon>Spermatophyta</taxon>
        <taxon>Magnoliopsida</taxon>
        <taxon>Liliopsida</taxon>
        <taxon>Zingiberales</taxon>
        <taxon>Musaceae</taxon>
        <taxon>Musa</taxon>
    </lineage>
</organism>
<feature type="compositionally biased region" description="Basic and acidic residues" evidence="1">
    <location>
        <begin position="18"/>
        <end position="34"/>
    </location>
</feature>
<feature type="region of interest" description="Disordered" evidence="1">
    <location>
        <begin position="1"/>
        <end position="34"/>
    </location>
</feature>
<feature type="compositionally biased region" description="Basic residues" evidence="1">
    <location>
        <begin position="168"/>
        <end position="178"/>
    </location>
</feature>
<gene>
    <name evidence="2" type="ORF">C4D60_Mb00t00590</name>
</gene>
<feature type="compositionally biased region" description="Basic and acidic residues" evidence="1">
    <location>
        <begin position="156"/>
        <end position="167"/>
    </location>
</feature>
<dbReference type="EMBL" id="PYDT01000268">
    <property type="protein sequence ID" value="THU42867.1"/>
    <property type="molecule type" value="Genomic_DNA"/>
</dbReference>
<dbReference type="Proteomes" id="UP000317650">
    <property type="component" value="Unassembled WGS sequence"/>
</dbReference>
<reference evidence="2 3" key="1">
    <citation type="journal article" date="2019" name="Nat. Plants">
        <title>Genome sequencing of Musa balbisiana reveals subgenome evolution and function divergence in polyploid bananas.</title>
        <authorList>
            <person name="Yao X."/>
        </authorList>
    </citation>
    <scope>NUCLEOTIDE SEQUENCE [LARGE SCALE GENOMIC DNA]</scope>
    <source>
        <strain evidence="3">cv. DH-PKW</strain>
        <tissue evidence="2">Leaves</tissue>
    </source>
</reference>